<protein>
    <submittedName>
        <fullName evidence="3">Zinc-ribbon domain-containing protein</fullName>
    </submittedName>
</protein>
<dbReference type="Pfam" id="PF13240">
    <property type="entry name" value="Zn_Ribbon_1"/>
    <property type="match status" value="1"/>
</dbReference>
<keyword evidence="1" id="KW-0472">Membrane</keyword>
<keyword evidence="1" id="KW-0812">Transmembrane</keyword>
<reference evidence="3 4" key="1">
    <citation type="submission" date="2019-01" db="EMBL/GenBank/DDBJ databases">
        <title>Sphingorhabdus lacus sp.nov., isolated from an oligotrophic freshwater lake.</title>
        <authorList>
            <person name="Park M."/>
        </authorList>
    </citation>
    <scope>NUCLEOTIDE SEQUENCE [LARGE SCALE GENOMIC DNA]</scope>
    <source>
        <strain evidence="3 4">IMCC26285</strain>
    </source>
</reference>
<feature type="transmembrane region" description="Helical" evidence="1">
    <location>
        <begin position="86"/>
        <end position="108"/>
    </location>
</feature>
<evidence type="ECO:0000313" key="3">
    <source>
        <dbReference type="EMBL" id="MVZ96376.1"/>
    </source>
</evidence>
<dbReference type="EMBL" id="SDWJ01000001">
    <property type="protein sequence ID" value="MVZ96376.1"/>
    <property type="molecule type" value="Genomic_DNA"/>
</dbReference>
<dbReference type="InterPro" id="IPR026870">
    <property type="entry name" value="Zinc_ribbon_dom"/>
</dbReference>
<evidence type="ECO:0000259" key="2">
    <source>
        <dbReference type="Pfam" id="PF13240"/>
    </source>
</evidence>
<evidence type="ECO:0000256" key="1">
    <source>
        <dbReference type="SAM" id="Phobius"/>
    </source>
</evidence>
<name>A0A6I4LWC9_9SPHN</name>
<keyword evidence="1" id="KW-1133">Transmembrane helix</keyword>
<sequence>MHKPVRIREAGLVKFCNNCGTANPQDALFCAKCGSAIGLVPISLEPDKALVQNPPRTDTGPDDILNRDAIEKGENIKKTDAPKRNWLVLVAALGSIFVIGALYFWLFIMDDLRESSVDEVSGNTEAGVTLEAKQMFAMTEANIRDRATTSGSQILGKLPRGSAVTGVVKLGMDGTSEWLELSDGKGFIAVVNLADTQPPEIAKSLNGKIWVADSALDIWAQPDTGASLLDRVSAGTKLTLSGLTLNDYIEVRLGNGGFGYLANGATILSRLGGRPITIIFNPQSCSFGGELGTEFAKIGTRLKSQWTELENREFADEEARDKAYAAAESKSSYVKLQRSFEGLSLTAIAQHFESQSLYFSDPPEKVIDVFRKKGFRIGSDGAFPSTELYAGISATRGEGAAYGKTELGCGV</sequence>
<keyword evidence="4" id="KW-1185">Reference proteome</keyword>
<dbReference type="AlphaFoldDB" id="A0A6I4LWC9"/>
<proteinExistence type="predicted"/>
<gene>
    <name evidence="3" type="ORF">EUU23_01505</name>
</gene>
<organism evidence="3 4">
    <name type="scientific">Sphingorhabdus profundilacus</name>
    <dbReference type="NCBI Taxonomy" id="2509718"/>
    <lineage>
        <taxon>Bacteria</taxon>
        <taxon>Pseudomonadati</taxon>
        <taxon>Pseudomonadota</taxon>
        <taxon>Alphaproteobacteria</taxon>
        <taxon>Sphingomonadales</taxon>
        <taxon>Sphingomonadaceae</taxon>
        <taxon>Sphingorhabdus</taxon>
    </lineage>
</organism>
<accession>A0A6I4LWC9</accession>
<feature type="domain" description="Zinc-ribbon" evidence="2">
    <location>
        <begin position="15"/>
        <end position="36"/>
    </location>
</feature>
<dbReference type="Proteomes" id="UP000471147">
    <property type="component" value="Unassembled WGS sequence"/>
</dbReference>
<comment type="caution">
    <text evidence="3">The sequence shown here is derived from an EMBL/GenBank/DDBJ whole genome shotgun (WGS) entry which is preliminary data.</text>
</comment>
<evidence type="ECO:0000313" key="4">
    <source>
        <dbReference type="Proteomes" id="UP000471147"/>
    </source>
</evidence>